<dbReference type="SMART" id="SM00355">
    <property type="entry name" value="ZnF_C2H2"/>
    <property type="match status" value="3"/>
</dbReference>
<keyword evidence="1" id="KW-0863">Zinc-finger</keyword>
<dbReference type="Proteomes" id="UP000613580">
    <property type="component" value="Unassembled WGS sequence"/>
</dbReference>
<feature type="compositionally biased region" description="Low complexity" evidence="2">
    <location>
        <begin position="1062"/>
        <end position="1091"/>
    </location>
</feature>
<feature type="compositionally biased region" description="Pro residues" evidence="2">
    <location>
        <begin position="611"/>
        <end position="626"/>
    </location>
</feature>
<gene>
    <name evidence="4" type="ORF">HMN09_01152000</name>
</gene>
<feature type="region of interest" description="Disordered" evidence="2">
    <location>
        <begin position="746"/>
        <end position="786"/>
    </location>
</feature>
<feature type="region of interest" description="Disordered" evidence="2">
    <location>
        <begin position="260"/>
        <end position="328"/>
    </location>
</feature>
<accession>A0A8H6S8S3</accession>
<feature type="compositionally biased region" description="Polar residues" evidence="2">
    <location>
        <begin position="181"/>
        <end position="199"/>
    </location>
</feature>
<keyword evidence="5" id="KW-1185">Reference proteome</keyword>
<feature type="compositionally biased region" description="Low complexity" evidence="2">
    <location>
        <begin position="260"/>
        <end position="279"/>
    </location>
</feature>
<evidence type="ECO:0000259" key="3">
    <source>
        <dbReference type="PROSITE" id="PS50157"/>
    </source>
</evidence>
<evidence type="ECO:0000313" key="5">
    <source>
        <dbReference type="Proteomes" id="UP000613580"/>
    </source>
</evidence>
<feature type="domain" description="C2H2-type" evidence="3">
    <location>
        <begin position="858"/>
        <end position="882"/>
    </location>
</feature>
<dbReference type="PROSITE" id="PS50157">
    <property type="entry name" value="ZINC_FINGER_C2H2_2"/>
    <property type="match status" value="1"/>
</dbReference>
<dbReference type="InterPro" id="IPR013087">
    <property type="entry name" value="Znf_C2H2_type"/>
</dbReference>
<feature type="region of interest" description="Disordered" evidence="2">
    <location>
        <begin position="110"/>
        <end position="145"/>
    </location>
</feature>
<feature type="region of interest" description="Disordered" evidence="2">
    <location>
        <begin position="340"/>
        <end position="391"/>
    </location>
</feature>
<feature type="compositionally biased region" description="Basic and acidic residues" evidence="2">
    <location>
        <begin position="753"/>
        <end position="783"/>
    </location>
</feature>
<keyword evidence="1" id="KW-0479">Metal-binding</keyword>
<dbReference type="AlphaFoldDB" id="A0A8H6S8S3"/>
<dbReference type="GO" id="GO:0008270">
    <property type="term" value="F:zinc ion binding"/>
    <property type="evidence" value="ECO:0007669"/>
    <property type="project" value="UniProtKB-KW"/>
</dbReference>
<feature type="region of interest" description="Disordered" evidence="2">
    <location>
        <begin position="498"/>
        <end position="539"/>
    </location>
</feature>
<dbReference type="EMBL" id="JACAZE010000019">
    <property type="protein sequence ID" value="KAF7294236.1"/>
    <property type="molecule type" value="Genomic_DNA"/>
</dbReference>
<feature type="compositionally biased region" description="Basic and acidic residues" evidence="2">
    <location>
        <begin position="1148"/>
        <end position="1157"/>
    </location>
</feature>
<dbReference type="OrthoDB" id="3254002at2759"/>
<reference evidence="4" key="1">
    <citation type="submission" date="2020-05" db="EMBL/GenBank/DDBJ databases">
        <title>Mycena genomes resolve the evolution of fungal bioluminescence.</title>
        <authorList>
            <person name="Tsai I.J."/>
        </authorList>
    </citation>
    <scope>NUCLEOTIDE SEQUENCE</scope>
    <source>
        <strain evidence="4">110903Hualien_Pintung</strain>
    </source>
</reference>
<evidence type="ECO:0000256" key="1">
    <source>
        <dbReference type="PROSITE-ProRule" id="PRU00042"/>
    </source>
</evidence>
<feature type="region of interest" description="Disordered" evidence="2">
    <location>
        <begin position="158"/>
        <end position="206"/>
    </location>
</feature>
<feature type="compositionally biased region" description="Acidic residues" evidence="2">
    <location>
        <begin position="1257"/>
        <end position="1267"/>
    </location>
</feature>
<feature type="compositionally biased region" description="Low complexity" evidence="2">
    <location>
        <begin position="513"/>
        <end position="531"/>
    </location>
</feature>
<evidence type="ECO:0000313" key="4">
    <source>
        <dbReference type="EMBL" id="KAF7294236.1"/>
    </source>
</evidence>
<feature type="region of interest" description="Disordered" evidence="2">
    <location>
        <begin position="611"/>
        <end position="682"/>
    </location>
</feature>
<feature type="compositionally biased region" description="Pro residues" evidence="2">
    <location>
        <begin position="376"/>
        <end position="385"/>
    </location>
</feature>
<feature type="compositionally biased region" description="Acidic residues" evidence="2">
    <location>
        <begin position="1177"/>
        <end position="1197"/>
    </location>
</feature>
<organism evidence="4 5">
    <name type="scientific">Mycena chlorophos</name>
    <name type="common">Agaric fungus</name>
    <name type="synonym">Agaricus chlorophos</name>
    <dbReference type="NCBI Taxonomy" id="658473"/>
    <lineage>
        <taxon>Eukaryota</taxon>
        <taxon>Fungi</taxon>
        <taxon>Dikarya</taxon>
        <taxon>Basidiomycota</taxon>
        <taxon>Agaricomycotina</taxon>
        <taxon>Agaricomycetes</taxon>
        <taxon>Agaricomycetidae</taxon>
        <taxon>Agaricales</taxon>
        <taxon>Marasmiineae</taxon>
        <taxon>Mycenaceae</taxon>
        <taxon>Mycena</taxon>
    </lineage>
</organism>
<name>A0A8H6S8S3_MYCCL</name>
<dbReference type="Gene3D" id="3.30.160.60">
    <property type="entry name" value="Classic Zinc Finger"/>
    <property type="match status" value="1"/>
</dbReference>
<sequence length="1267" mass="136529">MSTAGGGIPGSVGFPNNAGAFVVSPAQHLQNEQKLQALEQWLAQSRLANNLGLQNHYLDQVNNALAAGTPIDFATVFNNDTAPTTATIEEIRSPEPPRLSNTTNRLAITLPPQPVFESSPRKRLPAAAGAGADKPQPPQTAARPAEAGPIVEALGKYRATHQQQQQPVSGQQNAPAAKPPVQNSLARESESTQNVNANRPSYGISPFASAATNQQRAELGGPARVPMSTLPAKTAITSLATTNEAVPSIAASARAGAVQPPVVSGPAATATPASTVPSKPAVPPPTKPTPKQPSRKGTPEPPPIALKRKEPDAAANVSKPKAATPAPSIAMLSNGAPLVNGSAFNGQGRGSTSTSSNPSGPSRNGAPNPTGRGPIPAAPDPPPSPSSAAARRWQKLQHLLNVWQKAVEGEGILDIPSSHLRCIKKVGGLLYFFKITGTSTSGLESWVPPSEVATMVSLSGQVEIFVAKHNGRHALLTKPLPPNLEPLWTTLTARPVESAPDAQYPDHPPPPHHAAQPRPSVSRASSSSGTRTPKDVKPTFLAHDILRALGKTEPYKGDDEYVREAKRQAIVVEGAQRPVAVATPVHATLPVAIPRPPVYVPPPPPPPTAIYRPMPPPLVQTPPVPTPRISNPYTSLTATPKPKPNPKTIVGASTSTSAQKTPKPKAKPAPLPAASTSAVAGPSRMPLFLPDDDERSVSVSVLSKSSTGRRVLAYVEVPPAPEWVRKVRARERAARSVEVVPMEVDIEEVPDSEPEREMERERERERKSRLDHGNGKGKEKEKAPPLLDLSALQKRRTRGWYQNVTSEMEAVAMSEAMGALRDGGCRCQWFGCETMLNSLGTLLSHVHVVHVEREHDVFRCEWDNCGMRFANVGDLALHVELHVTRGMPCGYDGCEERLGFPSDLVLHNQIHAAQGPLRSSRPQAISRRQLVNPEVPDEVPDWGLEMTAVGIPHLERDRHEQLGPWVLRSICAPTDRQRIKRYNAARRLPSANANATANANTVPDMEFVMTSEMSFSSAPSRAVTRFRDKEFRELEEEQERMTREIRAGRVVLWPSAGVGKGQSQSPRVQVPQPAQQQHQTTPTPTPTSTPVRVMIVPEDGSSASASGMRREESADVLMSTSRREQEEDASDLEVVAGPSLSLSAPLTPKREDGLLLREEEEEEESDPTSMFAMQLDGNEEHDLENENENENENEVGSDETVTNEVAACAGPEVQPKWELPHDADADADADVPRIETLAQDMDVDERSDDTGEHRDEEEVEDQLQDDD</sequence>
<feature type="compositionally biased region" description="Low complexity" evidence="2">
    <location>
        <begin position="350"/>
        <end position="365"/>
    </location>
</feature>
<feature type="region of interest" description="Disordered" evidence="2">
    <location>
        <begin position="1056"/>
        <end position="1267"/>
    </location>
</feature>
<feature type="compositionally biased region" description="Low complexity" evidence="2">
    <location>
        <begin position="162"/>
        <end position="172"/>
    </location>
</feature>
<feature type="compositionally biased region" description="Pro residues" evidence="2">
    <location>
        <begin position="280"/>
        <end position="291"/>
    </location>
</feature>
<keyword evidence="1" id="KW-0862">Zinc</keyword>
<proteinExistence type="predicted"/>
<evidence type="ECO:0000256" key="2">
    <source>
        <dbReference type="SAM" id="MobiDB-lite"/>
    </source>
</evidence>
<dbReference type="PROSITE" id="PS00028">
    <property type="entry name" value="ZINC_FINGER_C2H2_1"/>
    <property type="match status" value="2"/>
</dbReference>
<comment type="caution">
    <text evidence="4">The sequence shown here is derived from an EMBL/GenBank/DDBJ whole genome shotgun (WGS) entry which is preliminary data.</text>
</comment>
<protein>
    <submittedName>
        <fullName evidence="4">C2H2-type domain-containing protein</fullName>
    </submittedName>
</protein>